<accession>A0A4U0U8T4</accession>
<evidence type="ECO:0000256" key="9">
    <source>
        <dbReference type="ARBA" id="ARBA00022801"/>
    </source>
</evidence>
<dbReference type="InterPro" id="IPR030400">
    <property type="entry name" value="Sedolisin_dom"/>
</dbReference>
<dbReference type="InterPro" id="IPR036852">
    <property type="entry name" value="Peptidase_S8/S53_dom_sf"/>
</dbReference>
<evidence type="ECO:0000259" key="18">
    <source>
        <dbReference type="PROSITE" id="PS51695"/>
    </source>
</evidence>
<dbReference type="PANTHER" id="PTHR14218:SF19">
    <property type="entry name" value="SERINE PROTEASE AORO, PUTATIVE (AFU_ORTHOLOGUE AFUA_6G10250)-RELATED"/>
    <property type="match status" value="1"/>
</dbReference>
<keyword evidence="7 15" id="KW-0479">Metal-binding</keyword>
<feature type="compositionally biased region" description="Basic and acidic residues" evidence="16">
    <location>
        <begin position="188"/>
        <end position="200"/>
    </location>
</feature>
<dbReference type="PROSITE" id="PS51695">
    <property type="entry name" value="SEDOLISIN"/>
    <property type="match status" value="1"/>
</dbReference>
<dbReference type="EMBL" id="NAJL01000007">
    <property type="protein sequence ID" value="TKA31710.1"/>
    <property type="molecule type" value="Genomic_DNA"/>
</dbReference>
<dbReference type="CDD" id="cd04056">
    <property type="entry name" value="Peptidases_S53"/>
    <property type="match status" value="1"/>
</dbReference>
<evidence type="ECO:0000256" key="10">
    <source>
        <dbReference type="ARBA" id="ARBA00022825"/>
    </source>
</evidence>
<gene>
    <name evidence="19" type="ORF">B0A50_01788</name>
</gene>
<dbReference type="GO" id="GO:0008240">
    <property type="term" value="F:tripeptidyl-peptidase activity"/>
    <property type="evidence" value="ECO:0007669"/>
    <property type="project" value="UniProtKB-EC"/>
</dbReference>
<evidence type="ECO:0000256" key="6">
    <source>
        <dbReference type="ARBA" id="ARBA00022670"/>
    </source>
</evidence>
<reference evidence="19 20" key="1">
    <citation type="submission" date="2017-03" db="EMBL/GenBank/DDBJ databases">
        <title>Genomes of endolithic fungi from Antarctica.</title>
        <authorList>
            <person name="Coleine C."/>
            <person name="Masonjones S."/>
            <person name="Stajich J.E."/>
        </authorList>
    </citation>
    <scope>NUCLEOTIDE SEQUENCE [LARGE SCALE GENOMIC DNA]</scope>
    <source>
        <strain evidence="19 20">CCFEE 6315</strain>
    </source>
</reference>
<comment type="caution">
    <text evidence="19">The sequence shown here is derived from an EMBL/GenBank/DDBJ whole genome shotgun (WGS) entry which is preliminary data.</text>
</comment>
<evidence type="ECO:0000256" key="2">
    <source>
        <dbReference type="ARBA" id="ARBA00002451"/>
    </source>
</evidence>
<evidence type="ECO:0000256" key="7">
    <source>
        <dbReference type="ARBA" id="ARBA00022723"/>
    </source>
</evidence>
<dbReference type="GO" id="GO:0046872">
    <property type="term" value="F:metal ion binding"/>
    <property type="evidence" value="ECO:0007669"/>
    <property type="project" value="UniProtKB-UniRule"/>
</dbReference>
<evidence type="ECO:0000313" key="20">
    <source>
        <dbReference type="Proteomes" id="UP000308549"/>
    </source>
</evidence>
<keyword evidence="6 15" id="KW-0645">Protease</keyword>
<dbReference type="SMART" id="SM00944">
    <property type="entry name" value="Pro-kuma_activ"/>
    <property type="match status" value="1"/>
</dbReference>
<dbReference type="SUPFAM" id="SSF54897">
    <property type="entry name" value="Protease propeptides/inhibitors"/>
    <property type="match status" value="1"/>
</dbReference>
<keyword evidence="5" id="KW-0964">Secreted</keyword>
<dbReference type="FunFam" id="3.40.50.200:FF:000015">
    <property type="entry name" value="Tripeptidyl peptidase A"/>
    <property type="match status" value="1"/>
</dbReference>
<keyword evidence="11 15" id="KW-0106">Calcium</keyword>
<dbReference type="AlphaFoldDB" id="A0A4U0U8T4"/>
<evidence type="ECO:0000256" key="11">
    <source>
        <dbReference type="ARBA" id="ARBA00022837"/>
    </source>
</evidence>
<evidence type="ECO:0000256" key="16">
    <source>
        <dbReference type="SAM" id="MobiDB-lite"/>
    </source>
</evidence>
<comment type="cofactor">
    <cofactor evidence="15">
        <name>Ca(2+)</name>
        <dbReference type="ChEBI" id="CHEBI:29108"/>
    </cofactor>
    <text evidence="15">Binds 1 Ca(2+) ion per subunit.</text>
</comment>
<evidence type="ECO:0000256" key="4">
    <source>
        <dbReference type="ARBA" id="ARBA00012462"/>
    </source>
</evidence>
<dbReference type="InterPro" id="IPR050819">
    <property type="entry name" value="Tripeptidyl-peptidase_I"/>
</dbReference>
<keyword evidence="14" id="KW-0325">Glycoprotein</keyword>
<evidence type="ECO:0000256" key="3">
    <source>
        <dbReference type="ARBA" id="ARBA00004239"/>
    </source>
</evidence>
<evidence type="ECO:0000256" key="12">
    <source>
        <dbReference type="ARBA" id="ARBA00023026"/>
    </source>
</evidence>
<evidence type="ECO:0000256" key="1">
    <source>
        <dbReference type="ARBA" id="ARBA00001910"/>
    </source>
</evidence>
<dbReference type="PANTHER" id="PTHR14218">
    <property type="entry name" value="PROTEASE S8 TRIPEPTIDYL PEPTIDASE I CLN2"/>
    <property type="match status" value="1"/>
</dbReference>
<evidence type="ECO:0000256" key="15">
    <source>
        <dbReference type="PROSITE-ProRule" id="PRU01032"/>
    </source>
</evidence>
<feature type="active site" description="Charge relay system" evidence="15">
    <location>
        <position position="319"/>
    </location>
</feature>
<feature type="region of interest" description="Disordered" evidence="16">
    <location>
        <begin position="188"/>
        <end position="210"/>
    </location>
</feature>
<dbReference type="Pfam" id="PF09286">
    <property type="entry name" value="Pro-kuma_activ"/>
    <property type="match status" value="1"/>
</dbReference>
<comment type="subcellular location">
    <subcellularLocation>
        <location evidence="3">Secreted</location>
        <location evidence="3">Extracellular space</location>
    </subcellularLocation>
</comment>
<evidence type="ECO:0000256" key="5">
    <source>
        <dbReference type="ARBA" id="ARBA00022525"/>
    </source>
</evidence>
<feature type="domain" description="Peptidase S53" evidence="18">
    <location>
        <begin position="238"/>
        <end position="660"/>
    </location>
</feature>
<dbReference type="SUPFAM" id="SSF52743">
    <property type="entry name" value="Subtilisin-like"/>
    <property type="match status" value="1"/>
</dbReference>
<keyword evidence="10 15" id="KW-0720">Serine protease</keyword>
<dbReference type="CDD" id="cd11377">
    <property type="entry name" value="Pro-peptidase_S53"/>
    <property type="match status" value="1"/>
</dbReference>
<dbReference type="Gene3D" id="3.40.50.200">
    <property type="entry name" value="Peptidase S8/S53 domain"/>
    <property type="match status" value="1"/>
</dbReference>
<keyword evidence="12" id="KW-0843">Virulence</keyword>
<feature type="binding site" evidence="15">
    <location>
        <position position="640"/>
    </location>
    <ligand>
        <name>Ca(2+)</name>
        <dbReference type="ChEBI" id="CHEBI:29108"/>
    </ligand>
</feature>
<organism evidence="19 20">
    <name type="scientific">Salinomyces thailandicus</name>
    <dbReference type="NCBI Taxonomy" id="706561"/>
    <lineage>
        <taxon>Eukaryota</taxon>
        <taxon>Fungi</taxon>
        <taxon>Dikarya</taxon>
        <taxon>Ascomycota</taxon>
        <taxon>Pezizomycotina</taxon>
        <taxon>Dothideomycetes</taxon>
        <taxon>Dothideomycetidae</taxon>
        <taxon>Mycosphaerellales</taxon>
        <taxon>Teratosphaeriaceae</taxon>
        <taxon>Salinomyces</taxon>
    </lineage>
</organism>
<dbReference type="Proteomes" id="UP000308549">
    <property type="component" value="Unassembled WGS sequence"/>
</dbReference>
<keyword evidence="13" id="KW-0865">Zymogen</keyword>
<feature type="active site" description="Charge relay system" evidence="15">
    <location>
        <position position="315"/>
    </location>
</feature>
<feature type="active site" description="Charge relay system" evidence="15">
    <location>
        <position position="578"/>
    </location>
</feature>
<dbReference type="InterPro" id="IPR015366">
    <property type="entry name" value="S53_propep"/>
</dbReference>
<dbReference type="GO" id="GO:0006508">
    <property type="term" value="P:proteolysis"/>
    <property type="evidence" value="ECO:0007669"/>
    <property type="project" value="UniProtKB-KW"/>
</dbReference>
<evidence type="ECO:0000256" key="8">
    <source>
        <dbReference type="ARBA" id="ARBA00022729"/>
    </source>
</evidence>
<sequence length="661" mass="72233">MLFSHSILAAALTALAAASPIADTHSLHEKRSQVPPQWQKRDVLDRRAILPMKIGLTQSNLDQGWDWLKEVSHPSSAKYGKHWSPKQIAHAFAPSDESVDAVKAWLASAGVSEHRIKQSQSLSWLEFDATVDEAEALLKTTYNVYEHEETGQPHVACEEYSVPSHLKEHVDMVYPTVHFDAKVKPRDLSSDLSKRERDPGVYKGVGKPGSGSLPKGGWHIGHHHGHKLEEELATCDEYITPDCLRALYEFPINHRADRKNSYGIVEYTPQSYVPSDLDMFFANFSRKAVGERPILDSIDGGVVQQTNMSFGFNGESDLDLEYAMTLVYPQKVTLYQVGDLVEGASFNNFLDAIDGSYCTYEGGDDPSQDAIYPDPYTNYTGAYEGPENCGGYSATKVISTSYGYNEHDLTPFYERRQCHEYLKLGLMGVSVLYSSGDYGVAGNGGQCIDGPGIDAPYNNGTSGRFNPSFPATCPYVTAVGATQVKPNTNIVDALASGTQPEEACETVIYSGGGFSNVFALPDYQADAVHEWFDNYPPPYGADRFNNSMQTRGFPDISANGANYVVAVDGTFSLVFGTSASSPTLGSILTLINQARLTRGKSSVGFINPVAYEHPEVFNDITEGGNQGCGTPGFESAPGWDPVTGLGTPNYPKMLKLWLRMG</sequence>
<keyword evidence="9 15" id="KW-0378">Hydrolase</keyword>
<name>A0A4U0U8T4_9PEZI</name>
<feature type="binding site" evidence="15">
    <location>
        <position position="620"/>
    </location>
    <ligand>
        <name>Ca(2+)</name>
        <dbReference type="ChEBI" id="CHEBI:29108"/>
    </ligand>
</feature>
<dbReference type="GO" id="GO:0005576">
    <property type="term" value="C:extracellular region"/>
    <property type="evidence" value="ECO:0007669"/>
    <property type="project" value="UniProtKB-SubCell"/>
</dbReference>
<dbReference type="GO" id="GO:0004252">
    <property type="term" value="F:serine-type endopeptidase activity"/>
    <property type="evidence" value="ECO:0007669"/>
    <property type="project" value="UniProtKB-UniRule"/>
</dbReference>
<feature type="binding site" evidence="15">
    <location>
        <position position="619"/>
    </location>
    <ligand>
        <name>Ca(2+)</name>
        <dbReference type="ChEBI" id="CHEBI:29108"/>
    </ligand>
</feature>
<evidence type="ECO:0000256" key="17">
    <source>
        <dbReference type="SAM" id="SignalP"/>
    </source>
</evidence>
<dbReference type="OrthoDB" id="409122at2759"/>
<feature type="binding site" evidence="15">
    <location>
        <position position="638"/>
    </location>
    <ligand>
        <name>Ca(2+)</name>
        <dbReference type="ChEBI" id="CHEBI:29108"/>
    </ligand>
</feature>
<feature type="signal peptide" evidence="17">
    <location>
        <begin position="1"/>
        <end position="18"/>
    </location>
</feature>
<comment type="catalytic activity">
    <reaction evidence="1">
        <text>Release of an N-terminal tripeptide from a polypeptide.</text>
        <dbReference type="EC" id="3.4.14.10"/>
    </reaction>
</comment>
<feature type="chain" id="PRO_5020322029" description="tripeptidyl-peptidase II" evidence="17">
    <location>
        <begin position="19"/>
        <end position="661"/>
    </location>
</feature>
<comment type="function">
    <text evidence="2">Secreted tripeptidyl-peptidase which degrades proteins at acidic pHs and is involved in virulence.</text>
</comment>
<proteinExistence type="predicted"/>
<protein>
    <recommendedName>
        <fullName evidence="4">tripeptidyl-peptidase II</fullName>
        <ecNumber evidence="4">3.4.14.10</ecNumber>
    </recommendedName>
</protein>
<keyword evidence="8 17" id="KW-0732">Signal</keyword>
<evidence type="ECO:0000313" key="19">
    <source>
        <dbReference type="EMBL" id="TKA31710.1"/>
    </source>
</evidence>
<dbReference type="EC" id="3.4.14.10" evidence="4"/>
<keyword evidence="20" id="KW-1185">Reference proteome</keyword>
<evidence type="ECO:0000256" key="14">
    <source>
        <dbReference type="ARBA" id="ARBA00023180"/>
    </source>
</evidence>
<evidence type="ECO:0000256" key="13">
    <source>
        <dbReference type="ARBA" id="ARBA00023145"/>
    </source>
</evidence>